<comment type="caution">
    <text evidence="1">The sequence shown here is derived from an EMBL/GenBank/DDBJ whole genome shotgun (WGS) entry which is preliminary data.</text>
</comment>
<evidence type="ECO:0000313" key="2">
    <source>
        <dbReference type="Proteomes" id="UP001602013"/>
    </source>
</evidence>
<organism evidence="1 2">
    <name type="scientific">Microtetraspora malaysiensis</name>
    <dbReference type="NCBI Taxonomy" id="161358"/>
    <lineage>
        <taxon>Bacteria</taxon>
        <taxon>Bacillati</taxon>
        <taxon>Actinomycetota</taxon>
        <taxon>Actinomycetes</taxon>
        <taxon>Streptosporangiales</taxon>
        <taxon>Streptosporangiaceae</taxon>
        <taxon>Microtetraspora</taxon>
    </lineage>
</organism>
<dbReference type="RefSeq" id="WP_387409468.1">
    <property type="nucleotide sequence ID" value="NZ_JBIASD010000004.1"/>
</dbReference>
<keyword evidence="2" id="KW-1185">Reference proteome</keyword>
<dbReference type="EMBL" id="JBIASD010000004">
    <property type="protein sequence ID" value="MFF3665472.1"/>
    <property type="molecule type" value="Genomic_DNA"/>
</dbReference>
<proteinExistence type="predicted"/>
<dbReference type="Proteomes" id="UP001602013">
    <property type="component" value="Unassembled WGS sequence"/>
</dbReference>
<protein>
    <recommendedName>
        <fullName evidence="3">Minor tail protein</fullName>
    </recommendedName>
</protein>
<gene>
    <name evidence="1" type="ORF">ACFYXI_07740</name>
</gene>
<accession>A0ABW6SKI1</accession>
<sequence length="148" mass="16359">MTVVVRLSRAQLDQLLRSPQGPVVHHVDVLTRKVLNKAKRLARVDSGNLRDTLYKKVTPSSSEVRGRVASPLQYAIYLHEGTGIYGPKKRPIVPVRARALRFTVKKPRGGRRGGGNVVFAASVKGVKPDKFLVRALKAEVPYPITESK</sequence>
<evidence type="ECO:0000313" key="1">
    <source>
        <dbReference type="EMBL" id="MFF3665472.1"/>
    </source>
</evidence>
<reference evidence="1 2" key="1">
    <citation type="submission" date="2024-10" db="EMBL/GenBank/DDBJ databases">
        <title>The Natural Products Discovery Center: Release of the First 8490 Sequenced Strains for Exploring Actinobacteria Biosynthetic Diversity.</title>
        <authorList>
            <person name="Kalkreuter E."/>
            <person name="Kautsar S.A."/>
            <person name="Yang D."/>
            <person name="Bader C.D."/>
            <person name="Teijaro C.N."/>
            <person name="Fluegel L."/>
            <person name="Davis C.M."/>
            <person name="Simpson J.R."/>
            <person name="Lauterbach L."/>
            <person name="Steele A.D."/>
            <person name="Gui C."/>
            <person name="Meng S."/>
            <person name="Li G."/>
            <person name="Viehrig K."/>
            <person name="Ye F."/>
            <person name="Su P."/>
            <person name="Kiefer A.F."/>
            <person name="Nichols A."/>
            <person name="Cepeda A.J."/>
            <person name="Yan W."/>
            <person name="Fan B."/>
            <person name="Jiang Y."/>
            <person name="Adhikari A."/>
            <person name="Zheng C.-J."/>
            <person name="Schuster L."/>
            <person name="Cowan T.M."/>
            <person name="Smanski M.J."/>
            <person name="Chevrette M.G."/>
            <person name="De Carvalho L.P.S."/>
            <person name="Shen B."/>
        </authorList>
    </citation>
    <scope>NUCLEOTIDE SEQUENCE [LARGE SCALE GENOMIC DNA]</scope>
    <source>
        <strain evidence="1 2">NPDC002173</strain>
    </source>
</reference>
<evidence type="ECO:0008006" key="3">
    <source>
        <dbReference type="Google" id="ProtNLM"/>
    </source>
</evidence>
<name>A0ABW6SKI1_9ACTN</name>